<comment type="caution">
    <text evidence="1">The sequence shown here is derived from an EMBL/GenBank/DDBJ whole genome shotgun (WGS) entry which is preliminary data.</text>
</comment>
<reference evidence="1 2" key="1">
    <citation type="journal article" date="2019" name="Sci. Rep.">
        <title>Orb-weaving spider Araneus ventricosus genome elucidates the spidroin gene catalogue.</title>
        <authorList>
            <person name="Kono N."/>
            <person name="Nakamura H."/>
            <person name="Ohtoshi R."/>
            <person name="Moran D.A.P."/>
            <person name="Shinohara A."/>
            <person name="Yoshida Y."/>
            <person name="Fujiwara M."/>
            <person name="Mori M."/>
            <person name="Tomita M."/>
            <person name="Arakawa K."/>
        </authorList>
    </citation>
    <scope>NUCLEOTIDE SEQUENCE [LARGE SCALE GENOMIC DNA]</scope>
</reference>
<protein>
    <submittedName>
        <fullName evidence="1">Uncharacterized protein</fullName>
    </submittedName>
</protein>
<sequence length="114" mass="13053">MSRICQKLVERSTLSENGAFGRPEAVLGTKGQATRKRDCPIENGTCRCPRKHTGPRWPVVRLDFIIQYHDWRPDSIKDRHVCGKGIRYIFRRALNDIMLVWCGNLDIGSLICAI</sequence>
<evidence type="ECO:0000313" key="2">
    <source>
        <dbReference type="Proteomes" id="UP000499080"/>
    </source>
</evidence>
<dbReference type="EMBL" id="BGPR01032520">
    <property type="protein sequence ID" value="GBO06091.1"/>
    <property type="molecule type" value="Genomic_DNA"/>
</dbReference>
<keyword evidence="2" id="KW-1185">Reference proteome</keyword>
<accession>A0A4Y2U208</accession>
<dbReference type="Proteomes" id="UP000499080">
    <property type="component" value="Unassembled WGS sequence"/>
</dbReference>
<organism evidence="1 2">
    <name type="scientific">Araneus ventricosus</name>
    <name type="common">Orbweaver spider</name>
    <name type="synonym">Epeira ventricosa</name>
    <dbReference type="NCBI Taxonomy" id="182803"/>
    <lineage>
        <taxon>Eukaryota</taxon>
        <taxon>Metazoa</taxon>
        <taxon>Ecdysozoa</taxon>
        <taxon>Arthropoda</taxon>
        <taxon>Chelicerata</taxon>
        <taxon>Arachnida</taxon>
        <taxon>Araneae</taxon>
        <taxon>Araneomorphae</taxon>
        <taxon>Entelegynae</taxon>
        <taxon>Araneoidea</taxon>
        <taxon>Araneidae</taxon>
        <taxon>Araneus</taxon>
    </lineage>
</organism>
<gene>
    <name evidence="1" type="ORF">AVEN_168254_1</name>
</gene>
<proteinExistence type="predicted"/>
<dbReference type="AlphaFoldDB" id="A0A4Y2U208"/>
<evidence type="ECO:0000313" key="1">
    <source>
        <dbReference type="EMBL" id="GBO06091.1"/>
    </source>
</evidence>
<name>A0A4Y2U208_ARAVE</name>